<evidence type="ECO:0000256" key="4">
    <source>
        <dbReference type="ARBA" id="ARBA00022801"/>
    </source>
</evidence>
<dbReference type="PANTHER" id="PTHR11070">
    <property type="entry name" value="UVRD / RECB / PCRA DNA HELICASE FAMILY MEMBER"/>
    <property type="match status" value="1"/>
</dbReference>
<evidence type="ECO:0000256" key="1">
    <source>
        <dbReference type="ARBA" id="ARBA00022722"/>
    </source>
</evidence>
<dbReference type="GO" id="GO:0000725">
    <property type="term" value="P:recombinational repair"/>
    <property type="evidence" value="ECO:0007669"/>
    <property type="project" value="TreeGrafter"/>
</dbReference>
<dbReference type="Proteomes" id="UP000823889">
    <property type="component" value="Unassembled WGS sequence"/>
</dbReference>
<comment type="catalytic activity">
    <reaction evidence="14">
        <text>ATP + H2O = ADP + phosphate + H(+)</text>
        <dbReference type="Rhea" id="RHEA:13065"/>
        <dbReference type="ChEBI" id="CHEBI:15377"/>
        <dbReference type="ChEBI" id="CHEBI:15378"/>
        <dbReference type="ChEBI" id="CHEBI:30616"/>
        <dbReference type="ChEBI" id="CHEBI:43474"/>
        <dbReference type="ChEBI" id="CHEBI:456216"/>
        <dbReference type="EC" id="5.6.2.4"/>
    </reaction>
</comment>
<dbReference type="Gene3D" id="1.10.486.10">
    <property type="entry name" value="PCRA, domain 4"/>
    <property type="match status" value="1"/>
</dbReference>
<accession>A0A9D2U7H8</accession>
<evidence type="ECO:0000256" key="5">
    <source>
        <dbReference type="ARBA" id="ARBA00022806"/>
    </source>
</evidence>
<dbReference type="Pfam" id="PF00580">
    <property type="entry name" value="UvrD-helicase"/>
    <property type="match status" value="2"/>
</dbReference>
<keyword evidence="9" id="KW-0234">DNA repair</keyword>
<dbReference type="SUPFAM" id="SSF52980">
    <property type="entry name" value="Restriction endonuclease-like"/>
    <property type="match status" value="1"/>
</dbReference>
<evidence type="ECO:0000313" key="19">
    <source>
        <dbReference type="Proteomes" id="UP000823889"/>
    </source>
</evidence>
<dbReference type="GO" id="GO:0005524">
    <property type="term" value="F:ATP binding"/>
    <property type="evidence" value="ECO:0007669"/>
    <property type="project" value="UniProtKB-UniRule"/>
</dbReference>
<comment type="caution">
    <text evidence="18">The sequence shown here is derived from an EMBL/GenBank/DDBJ whole genome shotgun (WGS) entry which is preliminary data.</text>
</comment>
<keyword evidence="4 15" id="KW-0378">Hydrolase</keyword>
<evidence type="ECO:0000256" key="11">
    <source>
        <dbReference type="ARBA" id="ARBA00034617"/>
    </source>
</evidence>
<comment type="catalytic activity">
    <reaction evidence="11">
        <text>Couples ATP hydrolysis with the unwinding of duplex DNA by translocating in the 3'-5' direction.</text>
        <dbReference type="EC" id="5.6.2.4"/>
    </reaction>
</comment>
<dbReference type="InterPro" id="IPR011604">
    <property type="entry name" value="PDDEXK-like_dom_sf"/>
</dbReference>
<dbReference type="SUPFAM" id="SSF52540">
    <property type="entry name" value="P-loop containing nucleoside triphosphate hydrolases"/>
    <property type="match status" value="1"/>
</dbReference>
<dbReference type="GO" id="GO:0005829">
    <property type="term" value="C:cytosol"/>
    <property type="evidence" value="ECO:0007669"/>
    <property type="project" value="TreeGrafter"/>
</dbReference>
<dbReference type="InterPro" id="IPR014016">
    <property type="entry name" value="UvrD-like_ATP-bd"/>
</dbReference>
<feature type="binding site" evidence="15">
    <location>
        <begin position="27"/>
        <end position="34"/>
    </location>
    <ligand>
        <name>ATP</name>
        <dbReference type="ChEBI" id="CHEBI:30616"/>
    </ligand>
</feature>
<evidence type="ECO:0000256" key="14">
    <source>
        <dbReference type="ARBA" id="ARBA00048988"/>
    </source>
</evidence>
<dbReference type="EC" id="5.6.2.4" evidence="12"/>
<dbReference type="GO" id="GO:0033202">
    <property type="term" value="C:DNA helicase complex"/>
    <property type="evidence" value="ECO:0007669"/>
    <property type="project" value="TreeGrafter"/>
</dbReference>
<dbReference type="GO" id="GO:0003677">
    <property type="term" value="F:DNA binding"/>
    <property type="evidence" value="ECO:0007669"/>
    <property type="project" value="UniProtKB-KW"/>
</dbReference>
<evidence type="ECO:0000256" key="6">
    <source>
        <dbReference type="ARBA" id="ARBA00022839"/>
    </source>
</evidence>
<evidence type="ECO:0000256" key="8">
    <source>
        <dbReference type="ARBA" id="ARBA00023125"/>
    </source>
</evidence>
<keyword evidence="5 15" id="KW-0347">Helicase</keyword>
<evidence type="ECO:0000256" key="15">
    <source>
        <dbReference type="PROSITE-ProRule" id="PRU00560"/>
    </source>
</evidence>
<evidence type="ECO:0000313" key="18">
    <source>
        <dbReference type="EMBL" id="HJD44071.1"/>
    </source>
</evidence>
<name>A0A9D2U7H8_9BURK</name>
<reference evidence="18" key="1">
    <citation type="journal article" date="2021" name="PeerJ">
        <title>Extensive microbial diversity within the chicken gut microbiome revealed by metagenomics and culture.</title>
        <authorList>
            <person name="Gilroy R."/>
            <person name="Ravi A."/>
            <person name="Getino M."/>
            <person name="Pursley I."/>
            <person name="Horton D.L."/>
            <person name="Alikhan N.F."/>
            <person name="Baker D."/>
            <person name="Gharbi K."/>
            <person name="Hall N."/>
            <person name="Watson M."/>
            <person name="Adriaenssens E.M."/>
            <person name="Foster-Nyarko E."/>
            <person name="Jarju S."/>
            <person name="Secka A."/>
            <person name="Antonio M."/>
            <person name="Oren A."/>
            <person name="Chaudhuri R.R."/>
            <person name="La Ragione R."/>
            <person name="Hildebrand F."/>
            <person name="Pallen M.J."/>
        </authorList>
    </citation>
    <scope>NUCLEOTIDE SEQUENCE</scope>
    <source>
        <strain evidence="18">9264</strain>
    </source>
</reference>
<dbReference type="PROSITE" id="PS51217">
    <property type="entry name" value="UVRD_HELICASE_CTER"/>
    <property type="match status" value="1"/>
</dbReference>
<dbReference type="Gene3D" id="3.40.50.300">
    <property type="entry name" value="P-loop containing nucleotide triphosphate hydrolases"/>
    <property type="match status" value="3"/>
</dbReference>
<reference evidence="18" key="2">
    <citation type="submission" date="2021-04" db="EMBL/GenBank/DDBJ databases">
        <authorList>
            <person name="Gilroy R."/>
        </authorList>
    </citation>
    <scope>NUCLEOTIDE SEQUENCE</scope>
    <source>
        <strain evidence="18">9264</strain>
    </source>
</reference>
<evidence type="ECO:0000259" key="17">
    <source>
        <dbReference type="PROSITE" id="PS51217"/>
    </source>
</evidence>
<dbReference type="InterPro" id="IPR038726">
    <property type="entry name" value="PDDEXK_AddAB-type"/>
</dbReference>
<keyword evidence="2 15" id="KW-0547">Nucleotide-binding</keyword>
<evidence type="ECO:0000256" key="13">
    <source>
        <dbReference type="ARBA" id="ARBA00034923"/>
    </source>
</evidence>
<dbReference type="PROSITE" id="PS51198">
    <property type="entry name" value="UVRD_HELICASE_ATP_BIND"/>
    <property type="match status" value="1"/>
</dbReference>
<dbReference type="Gene3D" id="3.90.320.10">
    <property type="match status" value="1"/>
</dbReference>
<dbReference type="AlphaFoldDB" id="A0A9D2U7H8"/>
<dbReference type="InterPro" id="IPR000212">
    <property type="entry name" value="DNA_helicase_UvrD/REP"/>
</dbReference>
<dbReference type="GO" id="GO:0043138">
    <property type="term" value="F:3'-5' DNA helicase activity"/>
    <property type="evidence" value="ECO:0007669"/>
    <property type="project" value="UniProtKB-EC"/>
</dbReference>
<dbReference type="EMBL" id="DWUQ01000067">
    <property type="protein sequence ID" value="HJD44071.1"/>
    <property type="molecule type" value="Genomic_DNA"/>
</dbReference>
<dbReference type="GO" id="GO:0004527">
    <property type="term" value="F:exonuclease activity"/>
    <property type="evidence" value="ECO:0007669"/>
    <property type="project" value="UniProtKB-KW"/>
</dbReference>
<feature type="domain" description="UvrD-like helicase C-terminal" evidence="17">
    <location>
        <begin position="515"/>
        <end position="779"/>
    </location>
</feature>
<evidence type="ECO:0000256" key="10">
    <source>
        <dbReference type="ARBA" id="ARBA00023235"/>
    </source>
</evidence>
<dbReference type="PANTHER" id="PTHR11070:SF2">
    <property type="entry name" value="ATP-DEPENDENT DNA HELICASE SRS2"/>
    <property type="match status" value="1"/>
</dbReference>
<dbReference type="InterPro" id="IPR027417">
    <property type="entry name" value="P-loop_NTPase"/>
</dbReference>
<evidence type="ECO:0000256" key="9">
    <source>
        <dbReference type="ARBA" id="ARBA00023204"/>
    </source>
</evidence>
<keyword evidence="6" id="KW-0269">Exonuclease</keyword>
<keyword evidence="8" id="KW-0238">DNA-binding</keyword>
<proteinExistence type="predicted"/>
<keyword evidence="10" id="KW-0413">Isomerase</keyword>
<dbReference type="Pfam" id="PF12705">
    <property type="entry name" value="PDDEXK_1"/>
    <property type="match status" value="1"/>
</dbReference>
<evidence type="ECO:0000256" key="7">
    <source>
        <dbReference type="ARBA" id="ARBA00022840"/>
    </source>
</evidence>
<dbReference type="InterPro" id="IPR011335">
    <property type="entry name" value="Restrct_endonuc-II-like"/>
</dbReference>
<keyword evidence="7 15" id="KW-0067">ATP-binding</keyword>
<evidence type="ECO:0000256" key="12">
    <source>
        <dbReference type="ARBA" id="ARBA00034808"/>
    </source>
</evidence>
<protein>
    <recommendedName>
        <fullName evidence="12">DNA 3'-5' helicase</fullName>
        <ecNumber evidence="12">5.6.2.4</ecNumber>
    </recommendedName>
    <alternativeName>
        <fullName evidence="13">DNA 3'-5' helicase II</fullName>
    </alternativeName>
</protein>
<evidence type="ECO:0000256" key="2">
    <source>
        <dbReference type="ARBA" id="ARBA00022741"/>
    </source>
</evidence>
<evidence type="ECO:0000256" key="3">
    <source>
        <dbReference type="ARBA" id="ARBA00022763"/>
    </source>
</evidence>
<dbReference type="Pfam" id="PF13361">
    <property type="entry name" value="UvrD_C"/>
    <property type="match status" value="1"/>
</dbReference>
<keyword evidence="3" id="KW-0227">DNA damage</keyword>
<keyword evidence="1" id="KW-0540">Nuclease</keyword>
<gene>
    <name evidence="18" type="ORF">H9906_03475</name>
</gene>
<evidence type="ECO:0000259" key="16">
    <source>
        <dbReference type="PROSITE" id="PS51198"/>
    </source>
</evidence>
<organism evidence="18 19">
    <name type="scientific">Candidatus Paenalcaligenes intestinipullorum</name>
    <dbReference type="NCBI Taxonomy" id="2838718"/>
    <lineage>
        <taxon>Bacteria</taxon>
        <taxon>Pseudomonadati</taxon>
        <taxon>Pseudomonadota</taxon>
        <taxon>Betaproteobacteria</taxon>
        <taxon>Burkholderiales</taxon>
        <taxon>Alcaligenaceae</taxon>
        <taxon>Paenalcaligenes</taxon>
    </lineage>
</organism>
<sequence length="1132" mass="126271">MTHSTNPSDAAVRQQAINPRQSYLVQAPAGSGKTELLTDRILALLAVVERPEEVVAITFTKKAAAEMHARVLEKLHRANEPRPTEPYRQASWDLAQAARARDLEKGWELLEYPARLSIRTIDSLCAHLVRAMPWASGLGGVPAIAEDPNSHYEAAALEALMQVDHEAAVQRLLRHLDVNLSVAQQLLATMLGNRDQWQPVLGDASSLSELEGSLQHLIESQLQTVQAAMPLGWASDLAPIIRLAAANLTQHSKPNSPQLEPLQDWSGTPLSAQISALPQWRGLAQALLTGKGEARKRLTVNEGFPARSAEKDAMQDWLEAHANDPRWVEALSRVMHLPEGYTAEQIEVLFDFIYVLWLAIFQLQKRFAQHNEVDFIEISQRALLALGSAEVPTELLLKVDRSIRHLLVDEFQDTSLTQLQLLERLTAGWEPDDGRTVFLVGDPMQSIYRFRKAEVGLFLQIRENAALGSVSLTPLTLTNNFRSQAGLVDWVNRLGYHLFPSHSNVEFGAVHYSPSEAFQPINTHVAACSFHPICLPASSMDDNAYQRDAQLKLHADLQVVALCKEVLARYPDSAFPMAILVRSRSHLNNVVRQLSVHGVPCRAVELESLSDRPVVQDLLQLIRALYHPADRMAWLALLRSPLVGLRLTTLHSLCAAEPYQTIPSLLEAEIQQPQLDLEDDERQRLHAAAHVLLEANNHSGILPLAAWVERIWHALGGKAVYVDTADQADAEQVLQLLEQIGPYTQLCLEQLEQRVAALKAVPTTTEVAVEVMTIHKAKGLEFEGVLLYGLERKARADDAPLIRLEHHQGRLVLGPIKAYSSDEHDPVSNFLSQREAQRAEHEVKRLLYVAATRARSELHVVASVGLDNNGTFKAPSKGTLLAHIWDCLPMPDVAVPTDSLAEVASGTVAAKLKRVRHMQARPQTWHWPSLSRSTWQWPVSTLDESAMGVVAHAWLERIARDGVGQWTTQRLQDSEHAMRNQLLRAGIDPNTVSDQVAALQQTLIATLGSEQGRWLLSVAKAYREWSLLDIHGRVSVIDLAIAQDDHWLIVDYKTTLPGEGESLTEFAERMRARYSEQMQRYIDQVAQFDQRPVRTALYFPRVDLWVEYTSHDHVAELAALQAAAQPTQASLF</sequence>
<feature type="domain" description="UvrD-like helicase ATP-binding" evidence="16">
    <location>
        <begin position="6"/>
        <end position="484"/>
    </location>
</feature>
<dbReference type="InterPro" id="IPR014017">
    <property type="entry name" value="DNA_helicase_UvrD-like_C"/>
</dbReference>